<feature type="compositionally biased region" description="Polar residues" evidence="1">
    <location>
        <begin position="69"/>
        <end position="78"/>
    </location>
</feature>
<dbReference type="Proteomes" id="UP000287033">
    <property type="component" value="Unassembled WGS sequence"/>
</dbReference>
<reference evidence="2 3" key="1">
    <citation type="journal article" date="2018" name="Nat. Ecol. Evol.">
        <title>Shark genomes provide insights into elasmobranch evolution and the origin of vertebrates.</title>
        <authorList>
            <person name="Hara Y"/>
            <person name="Yamaguchi K"/>
            <person name="Onimaru K"/>
            <person name="Kadota M"/>
            <person name="Koyanagi M"/>
            <person name="Keeley SD"/>
            <person name="Tatsumi K"/>
            <person name="Tanaka K"/>
            <person name="Motone F"/>
            <person name="Kageyama Y"/>
            <person name="Nozu R"/>
            <person name="Adachi N"/>
            <person name="Nishimura O"/>
            <person name="Nakagawa R"/>
            <person name="Tanegashima C"/>
            <person name="Kiyatake I"/>
            <person name="Matsumoto R"/>
            <person name="Murakumo K"/>
            <person name="Nishida K"/>
            <person name="Terakita A"/>
            <person name="Kuratani S"/>
            <person name="Sato K"/>
            <person name="Hyodo S Kuraku.S."/>
        </authorList>
    </citation>
    <scope>NUCLEOTIDE SEQUENCE [LARGE SCALE GENOMIC DNA]</scope>
</reference>
<comment type="caution">
    <text evidence="2">The sequence shown here is derived from an EMBL/GenBank/DDBJ whole genome shotgun (WGS) entry which is preliminary data.</text>
</comment>
<feature type="compositionally biased region" description="Basic residues" evidence="1">
    <location>
        <begin position="1"/>
        <end position="10"/>
    </location>
</feature>
<feature type="region of interest" description="Disordered" evidence="1">
    <location>
        <begin position="1"/>
        <end position="40"/>
    </location>
</feature>
<feature type="compositionally biased region" description="Low complexity" evidence="1">
    <location>
        <begin position="52"/>
        <end position="62"/>
    </location>
</feature>
<evidence type="ECO:0008006" key="4">
    <source>
        <dbReference type="Google" id="ProtNLM"/>
    </source>
</evidence>
<evidence type="ECO:0000313" key="3">
    <source>
        <dbReference type="Proteomes" id="UP000287033"/>
    </source>
</evidence>
<organism evidence="2 3">
    <name type="scientific">Chiloscyllium punctatum</name>
    <name type="common">Brownbanded bambooshark</name>
    <name type="synonym">Hemiscyllium punctatum</name>
    <dbReference type="NCBI Taxonomy" id="137246"/>
    <lineage>
        <taxon>Eukaryota</taxon>
        <taxon>Metazoa</taxon>
        <taxon>Chordata</taxon>
        <taxon>Craniata</taxon>
        <taxon>Vertebrata</taxon>
        <taxon>Chondrichthyes</taxon>
        <taxon>Elasmobranchii</taxon>
        <taxon>Galeomorphii</taxon>
        <taxon>Galeoidea</taxon>
        <taxon>Orectolobiformes</taxon>
        <taxon>Hemiscylliidae</taxon>
        <taxon>Chiloscyllium</taxon>
    </lineage>
</organism>
<gene>
    <name evidence="2" type="ORF">chiPu_0031977</name>
</gene>
<dbReference type="AlphaFoldDB" id="A0A401TYR8"/>
<feature type="non-terminal residue" evidence="2">
    <location>
        <position position="1"/>
    </location>
</feature>
<evidence type="ECO:0000313" key="2">
    <source>
        <dbReference type="EMBL" id="GCC47760.1"/>
    </source>
</evidence>
<name>A0A401TYR8_CHIPU</name>
<feature type="region of interest" description="Disordered" evidence="1">
    <location>
        <begin position="52"/>
        <end position="78"/>
    </location>
</feature>
<dbReference type="Pfam" id="PF01391">
    <property type="entry name" value="Collagen"/>
    <property type="match status" value="1"/>
</dbReference>
<keyword evidence="3" id="KW-1185">Reference proteome</keyword>
<evidence type="ECO:0000256" key="1">
    <source>
        <dbReference type="SAM" id="MobiDB-lite"/>
    </source>
</evidence>
<dbReference type="EMBL" id="BEZZ01224098">
    <property type="protein sequence ID" value="GCC47760.1"/>
    <property type="molecule type" value="Genomic_DNA"/>
</dbReference>
<sequence>PTGPRGHRGHTGPTGPTGTAGATGATGATGAAGATSSTGATGATGVGATGSTGSAGATGTSGNHDDKTSLTTTINPDTTIGALNPVLLKLEAAVADLALAMAGGSMNGQQLQADLTTIKSLAQMLLSRMGNTDGGSAFDQNRPGGAGTIGQLDQSNRPNLNLPKHDS</sequence>
<feature type="region of interest" description="Disordered" evidence="1">
    <location>
        <begin position="130"/>
        <end position="167"/>
    </location>
</feature>
<dbReference type="InterPro" id="IPR008160">
    <property type="entry name" value="Collagen"/>
</dbReference>
<feature type="compositionally biased region" description="Low complexity" evidence="1">
    <location>
        <begin position="11"/>
        <end position="40"/>
    </location>
</feature>
<accession>A0A401TYR8</accession>
<proteinExistence type="predicted"/>
<protein>
    <recommendedName>
        <fullName evidence="4">Collagen-like protein</fullName>
    </recommendedName>
</protein>